<dbReference type="Pfam" id="PF13649">
    <property type="entry name" value="Methyltransf_25"/>
    <property type="match status" value="1"/>
</dbReference>
<gene>
    <name evidence="2" type="ORF">ELS19_09495</name>
</gene>
<dbReference type="CDD" id="cd02440">
    <property type="entry name" value="AdoMet_MTases"/>
    <property type="match status" value="1"/>
</dbReference>
<organism evidence="2 3">
    <name type="scientific">Halogeometricum borinquense</name>
    <dbReference type="NCBI Taxonomy" id="60847"/>
    <lineage>
        <taxon>Archaea</taxon>
        <taxon>Methanobacteriati</taxon>
        <taxon>Methanobacteriota</taxon>
        <taxon>Stenosarchaea group</taxon>
        <taxon>Halobacteria</taxon>
        <taxon>Halobacteriales</taxon>
        <taxon>Haloferacaceae</taxon>
        <taxon>Halogeometricum</taxon>
    </lineage>
</organism>
<protein>
    <submittedName>
        <fullName evidence="2">Class I SAM-dependent methyltransferase</fullName>
    </submittedName>
</protein>
<dbReference type="InterPro" id="IPR041698">
    <property type="entry name" value="Methyltransf_25"/>
</dbReference>
<sequence length="225" mass="25270">MPRRTTTLYGGRANGRAVDSNDVHRRWTARSGAYSPEYYAYYGPNETSELLKETISRHAEPDAAILELGCSSGRHLAHLFDHGYENVSGVEINAEAFDVMDEEYPELSDAGTFYHDAIESVVREFEDDAFDVVYSVETLQHLHPDAEWVFDELARITETLLITVENEGEHSDAGGTADDEPSVNYVDGEVPLYYRDWNAVFTDVGLTEVESKSLDRDAFRAFTPA</sequence>
<dbReference type="GO" id="GO:0008757">
    <property type="term" value="F:S-adenosylmethionine-dependent methyltransferase activity"/>
    <property type="evidence" value="ECO:0007669"/>
    <property type="project" value="InterPro"/>
</dbReference>
<accession>A0A482TJM4</accession>
<dbReference type="Gene3D" id="3.40.50.150">
    <property type="entry name" value="Vaccinia Virus protein VP39"/>
    <property type="match status" value="1"/>
</dbReference>
<reference evidence="2 3" key="1">
    <citation type="submission" date="2018-12" db="EMBL/GenBank/DDBJ databases">
        <title>Genome analysis provides insights into bioremediation potentialities of Halogeometricum borinquense strain N11.</title>
        <authorList>
            <person name="Najjari A."/>
            <person name="Youssef N."/>
            <person name="Fhoula I."/>
            <person name="Ben Dhia O."/>
            <person name="Mahjoubi M."/>
            <person name="Ouzari H.I."/>
            <person name="Cherif A."/>
        </authorList>
    </citation>
    <scope>NUCLEOTIDE SEQUENCE [LARGE SCALE GENOMIC DNA]</scope>
    <source>
        <strain evidence="2 3">N11</strain>
    </source>
</reference>
<keyword evidence="2" id="KW-0489">Methyltransferase</keyword>
<feature type="domain" description="Methyltransferase" evidence="1">
    <location>
        <begin position="65"/>
        <end position="157"/>
    </location>
</feature>
<name>A0A482TJM4_9EURY</name>
<keyword evidence="2" id="KW-0808">Transferase</keyword>
<dbReference type="Proteomes" id="UP000294028">
    <property type="component" value="Unassembled WGS sequence"/>
</dbReference>
<dbReference type="AlphaFoldDB" id="A0A482TJM4"/>
<dbReference type="EMBL" id="RZHH01000002">
    <property type="protein sequence ID" value="RYJ14173.1"/>
    <property type="molecule type" value="Genomic_DNA"/>
</dbReference>
<dbReference type="GO" id="GO:0032259">
    <property type="term" value="P:methylation"/>
    <property type="evidence" value="ECO:0007669"/>
    <property type="project" value="UniProtKB-KW"/>
</dbReference>
<proteinExistence type="predicted"/>
<dbReference type="SUPFAM" id="SSF53335">
    <property type="entry name" value="S-adenosyl-L-methionine-dependent methyltransferases"/>
    <property type="match status" value="1"/>
</dbReference>
<dbReference type="InterPro" id="IPR029063">
    <property type="entry name" value="SAM-dependent_MTases_sf"/>
</dbReference>
<evidence type="ECO:0000259" key="1">
    <source>
        <dbReference type="Pfam" id="PF13649"/>
    </source>
</evidence>
<evidence type="ECO:0000313" key="2">
    <source>
        <dbReference type="EMBL" id="RYJ14173.1"/>
    </source>
</evidence>
<evidence type="ECO:0000313" key="3">
    <source>
        <dbReference type="Proteomes" id="UP000294028"/>
    </source>
</evidence>
<comment type="caution">
    <text evidence="2">The sequence shown here is derived from an EMBL/GenBank/DDBJ whole genome shotgun (WGS) entry which is preliminary data.</text>
</comment>